<organism evidence="2">
    <name type="scientific">Enterocloster bolteae</name>
    <dbReference type="NCBI Taxonomy" id="208479"/>
    <lineage>
        <taxon>Bacteria</taxon>
        <taxon>Bacillati</taxon>
        <taxon>Bacillota</taxon>
        <taxon>Clostridia</taxon>
        <taxon>Lachnospirales</taxon>
        <taxon>Lachnospiraceae</taxon>
        <taxon>Enterocloster</taxon>
    </lineage>
</organism>
<reference evidence="2" key="1">
    <citation type="submission" date="2019-11" db="EMBL/GenBank/DDBJ databases">
        <authorList>
            <person name="Feng L."/>
        </authorList>
    </citation>
    <scope>NUCLEOTIDE SEQUENCE</scope>
    <source>
        <strain evidence="2">CbolteaeLFYP116</strain>
    </source>
</reference>
<dbReference type="SUPFAM" id="SSF52540">
    <property type="entry name" value="P-loop containing nucleoside triphosphate hydrolases"/>
    <property type="match status" value="1"/>
</dbReference>
<accession>A0A6N2XRD0</accession>
<dbReference type="EMBL" id="CACRTF010000021">
    <property type="protein sequence ID" value="VYT56377.1"/>
    <property type="molecule type" value="Genomic_DNA"/>
</dbReference>
<dbReference type="Gene3D" id="6.10.140.2170">
    <property type="match status" value="1"/>
</dbReference>
<dbReference type="RefSeq" id="WP_002570009.1">
    <property type="nucleotide sequence ID" value="NZ_BAABZS010000001.1"/>
</dbReference>
<dbReference type="Pfam" id="PF01935">
    <property type="entry name" value="DUF87"/>
    <property type="match status" value="1"/>
</dbReference>
<dbReference type="InterPro" id="IPR051162">
    <property type="entry name" value="T4SS_component"/>
</dbReference>
<protein>
    <submittedName>
        <fullName evidence="2">AAA-like domain protein</fullName>
    </submittedName>
</protein>
<gene>
    <name evidence="2" type="ORF">CBLFYP116_05554</name>
</gene>
<dbReference type="PANTHER" id="PTHR30121">
    <property type="entry name" value="UNCHARACTERIZED PROTEIN YJGR-RELATED"/>
    <property type="match status" value="1"/>
</dbReference>
<dbReference type="InterPro" id="IPR027417">
    <property type="entry name" value="P-loop_NTPase"/>
</dbReference>
<evidence type="ECO:0000313" key="2">
    <source>
        <dbReference type="EMBL" id="VYT56377.1"/>
    </source>
</evidence>
<dbReference type="Gene3D" id="1.10.8.730">
    <property type="match status" value="1"/>
</dbReference>
<name>A0A6N2XRD0_9FIRM</name>
<sequence length="625" mass="71367">MVSDGSYSMTIDGEEGTVIGRKRMNRRDDEVYVKDFIDMVSPSIIQFEIDHYVCGNTYRCVWALREYPTSTEEQAILRNLGEKDGVTLRIYTRQVSPAEERKIISNAANKNRMRQGSTENLQDTITAGNNLQDVADIVSQMHRNKEPLLHTAVYIELTAADPEQLKLLQTEVLTELVRSKLNVDRLLMRQKQGFLSVMPSGWNVFREQYERVLPASSVANLYPFHYSGKTDPNGFYLGRDKFGSNIIVDFNRRAEDKTNANILILGNSGQGKSYLLKLILCIMREAGMDVICLDPEGEYQDLAENLGGCYIDLMTGEYKINLLQIRCWDEDGSPDDTGAPMAFRQTSRLSQHISFLKDFFRSYKDFTDQHIDAIEIMVGRLYERFGFTDRTDFKRLNPTDYPILSDLYQLIEGEYQGFDDTRRQLFTAELLQEILLGLHSMCRGAEAPFFDGHTNITDNHFIVFGVKGLLQASKNIRNAMLFNILSYMSDALLTNGRTAASIDEFYLFLSNLTAVEYVRNFMKRVRKKDSAVILSSQNLEDYNLPGIAEYTKPLFAIPTHSFLFNAGAVDAGFYMDTLQLEKSEYNLIQYPQRGVCLYKCGNERYNLMVQAPPYKARLFGKAGGR</sequence>
<dbReference type="Gene3D" id="3.40.50.300">
    <property type="entry name" value="P-loop containing nucleotide triphosphate hydrolases"/>
    <property type="match status" value="1"/>
</dbReference>
<dbReference type="AlphaFoldDB" id="A0A6N2XRD0"/>
<proteinExistence type="predicted"/>
<evidence type="ECO:0000259" key="1">
    <source>
        <dbReference type="Pfam" id="PF01935"/>
    </source>
</evidence>
<dbReference type="GeneID" id="23116758"/>
<feature type="domain" description="Helicase HerA central" evidence="1">
    <location>
        <begin position="262"/>
        <end position="416"/>
    </location>
</feature>
<dbReference type="InterPro" id="IPR002789">
    <property type="entry name" value="HerA_central"/>
</dbReference>
<dbReference type="PANTHER" id="PTHR30121:SF6">
    <property type="entry name" value="SLR6007 PROTEIN"/>
    <property type="match status" value="1"/>
</dbReference>